<evidence type="ECO:0000256" key="6">
    <source>
        <dbReference type="PIRSR" id="PIRSR000138-1"/>
    </source>
</evidence>
<keyword evidence="3 7" id="KW-0288">FMN</keyword>
<feature type="binding site" evidence="7">
    <location>
        <position position="106"/>
    </location>
    <ligand>
        <name>FMN</name>
        <dbReference type="ChEBI" id="CHEBI:58210"/>
    </ligand>
</feature>
<dbReference type="Proteomes" id="UP001229244">
    <property type="component" value="Unassembled WGS sequence"/>
</dbReference>
<dbReference type="Pfam" id="PF01070">
    <property type="entry name" value="FMN_dh"/>
    <property type="match status" value="1"/>
</dbReference>
<feature type="binding site" evidence="7">
    <location>
        <position position="155"/>
    </location>
    <ligand>
        <name>FMN</name>
        <dbReference type="ChEBI" id="CHEBI:58210"/>
    </ligand>
</feature>
<dbReference type="InterPro" id="IPR000262">
    <property type="entry name" value="FMN-dep_DH"/>
</dbReference>
<dbReference type="EMBL" id="JAUSUL010000002">
    <property type="protein sequence ID" value="MDQ0315983.1"/>
    <property type="molecule type" value="Genomic_DNA"/>
</dbReference>
<evidence type="ECO:0000256" key="7">
    <source>
        <dbReference type="PIRSR" id="PIRSR000138-2"/>
    </source>
</evidence>
<feature type="binding site" evidence="7">
    <location>
        <position position="273"/>
    </location>
    <ligand>
        <name>FMN</name>
        <dbReference type="ChEBI" id="CHEBI:58210"/>
    </ligand>
</feature>
<dbReference type="CDD" id="cd02809">
    <property type="entry name" value="alpha_hydroxyacid_oxid_FMN"/>
    <property type="match status" value="1"/>
</dbReference>
<dbReference type="InterPro" id="IPR012133">
    <property type="entry name" value="Alpha-hydoxy_acid_DH_FMN"/>
</dbReference>
<evidence type="ECO:0000313" key="10">
    <source>
        <dbReference type="Proteomes" id="UP001229244"/>
    </source>
</evidence>
<dbReference type="GO" id="GO:0016853">
    <property type="term" value="F:isomerase activity"/>
    <property type="evidence" value="ECO:0007669"/>
    <property type="project" value="UniProtKB-KW"/>
</dbReference>
<gene>
    <name evidence="9" type="ORF">J2S73_002440</name>
</gene>
<accession>A0AAE3VPR8</accession>
<dbReference type="GO" id="GO:0009060">
    <property type="term" value="P:aerobic respiration"/>
    <property type="evidence" value="ECO:0007669"/>
    <property type="project" value="TreeGrafter"/>
</dbReference>
<reference evidence="9" key="1">
    <citation type="submission" date="2023-07" db="EMBL/GenBank/DDBJ databases">
        <title>Genomic Encyclopedia of Type Strains, Phase IV (KMG-IV): sequencing the most valuable type-strain genomes for metagenomic binning, comparative biology and taxonomic classification.</title>
        <authorList>
            <person name="Goeker M."/>
        </authorList>
    </citation>
    <scope>NUCLEOTIDE SEQUENCE</scope>
    <source>
        <strain evidence="9">DSM 21202</strain>
    </source>
</reference>
<feature type="binding site" evidence="7">
    <location>
        <position position="278"/>
    </location>
    <ligand>
        <name>glyoxylate</name>
        <dbReference type="ChEBI" id="CHEBI:36655"/>
    </ligand>
</feature>
<dbReference type="PIRSF" id="PIRSF000138">
    <property type="entry name" value="Al-hdrx_acd_dh"/>
    <property type="match status" value="1"/>
</dbReference>
<feature type="active site" description="Proton acceptor" evidence="6">
    <location>
        <position position="275"/>
    </location>
</feature>
<comment type="caution">
    <text evidence="9">The sequence shown here is derived from an EMBL/GenBank/DDBJ whole genome shotgun (WGS) entry which is preliminary data.</text>
</comment>
<keyword evidence="4" id="KW-0560">Oxidoreductase</keyword>
<feature type="binding site" evidence="7">
    <location>
        <begin position="329"/>
        <end position="330"/>
    </location>
    <ligand>
        <name>FMN</name>
        <dbReference type="ChEBI" id="CHEBI:58210"/>
    </ligand>
</feature>
<evidence type="ECO:0000256" key="5">
    <source>
        <dbReference type="ARBA" id="ARBA00024042"/>
    </source>
</evidence>
<evidence type="ECO:0000256" key="2">
    <source>
        <dbReference type="ARBA" id="ARBA00022630"/>
    </source>
</evidence>
<organism evidence="9 10">
    <name type="scientific">Amorphus orientalis</name>
    <dbReference type="NCBI Taxonomy" id="649198"/>
    <lineage>
        <taxon>Bacteria</taxon>
        <taxon>Pseudomonadati</taxon>
        <taxon>Pseudomonadota</taxon>
        <taxon>Alphaproteobacteria</taxon>
        <taxon>Hyphomicrobiales</taxon>
        <taxon>Amorphaceae</taxon>
        <taxon>Amorphus</taxon>
    </lineage>
</organism>
<protein>
    <submittedName>
        <fullName evidence="9">Isopentenyl diphosphate isomerase/L-lactate dehydrogenase-like FMN-dependent dehydrogenase</fullName>
    </submittedName>
</protein>
<feature type="binding site" evidence="7">
    <location>
        <position position="24"/>
    </location>
    <ligand>
        <name>glyoxylate</name>
        <dbReference type="ChEBI" id="CHEBI:36655"/>
    </ligand>
</feature>
<feature type="binding site" evidence="7">
    <location>
        <begin position="77"/>
        <end position="79"/>
    </location>
    <ligand>
        <name>FMN</name>
        <dbReference type="ChEBI" id="CHEBI:58210"/>
    </ligand>
</feature>
<evidence type="ECO:0000256" key="4">
    <source>
        <dbReference type="ARBA" id="ARBA00023002"/>
    </source>
</evidence>
<feature type="binding site" evidence="7">
    <location>
        <position position="164"/>
    </location>
    <ligand>
        <name>glyoxylate</name>
        <dbReference type="ChEBI" id="CHEBI:36655"/>
    </ligand>
</feature>
<sequence>MDLKTFDEFRRSARRRIPRVAFDYLDGGSGTEVGLAESVDAFERLRFVPEVLVNVDRIDLSRSLFGRDFALPFGFAPLGLTGLIWPGADRFLAETAVDRNMPHVLSTAASTSIEDIADISGGKSWFQLYVAADEAVADDIVDRADKAGVEVLFVTVDVPVPGLRMRDLRNGLQLPLRPSLRLGLDIATHPAWCLALARSGMPRFANIERYTDPSASAGQLAKFMAAQSSGRLDWAVLDRIRQRWPRKLVIKGVLSPGAAERARDAGADGIVVSTHGGRQLNSAIASIDALPAIRAAVGPDFPVLLDSGVRSGEHVAKAIARGADFVLLGRLPMMAIAGGGEAGLNSAVDHVADDLRRTLALLGITTVDELAGCQIPS</sequence>
<feature type="domain" description="FMN hydroxy acid dehydrogenase" evidence="8">
    <location>
        <begin position="1"/>
        <end position="377"/>
    </location>
</feature>
<comment type="cofactor">
    <cofactor evidence="1">
        <name>FMN</name>
        <dbReference type="ChEBI" id="CHEBI:58210"/>
    </cofactor>
</comment>
<dbReference type="PANTHER" id="PTHR10578">
    <property type="entry name" value="S -2-HYDROXY-ACID OXIDASE-RELATED"/>
    <property type="match status" value="1"/>
</dbReference>
<dbReference type="RefSeq" id="WP_306885810.1">
    <property type="nucleotide sequence ID" value="NZ_JAUSUL010000002.1"/>
</dbReference>
<keyword evidence="9" id="KW-0413">Isomerase</keyword>
<dbReference type="AlphaFoldDB" id="A0AAE3VPR8"/>
<feature type="binding site" evidence="7">
    <location>
        <position position="275"/>
    </location>
    <ligand>
        <name>glyoxylate</name>
        <dbReference type="ChEBI" id="CHEBI:36655"/>
    </ligand>
</feature>
<feature type="binding site" evidence="7">
    <location>
        <position position="127"/>
    </location>
    <ligand>
        <name>FMN</name>
        <dbReference type="ChEBI" id="CHEBI:58210"/>
    </ligand>
</feature>
<name>A0AAE3VPR8_9HYPH</name>
<keyword evidence="2 7" id="KW-0285">Flavoprotein</keyword>
<dbReference type="GO" id="GO:0005886">
    <property type="term" value="C:plasma membrane"/>
    <property type="evidence" value="ECO:0007669"/>
    <property type="project" value="TreeGrafter"/>
</dbReference>
<dbReference type="PANTHER" id="PTHR10578:SF107">
    <property type="entry name" value="2-HYDROXYACID OXIDASE 1"/>
    <property type="match status" value="1"/>
</dbReference>
<feature type="binding site" evidence="7">
    <location>
        <position position="251"/>
    </location>
    <ligand>
        <name>FMN</name>
        <dbReference type="ChEBI" id="CHEBI:58210"/>
    </ligand>
</feature>
<proteinExistence type="inferred from homology"/>
<dbReference type="SUPFAM" id="SSF51395">
    <property type="entry name" value="FMN-linked oxidoreductases"/>
    <property type="match status" value="1"/>
</dbReference>
<evidence type="ECO:0000259" key="8">
    <source>
        <dbReference type="PROSITE" id="PS51349"/>
    </source>
</evidence>
<dbReference type="InterPro" id="IPR037396">
    <property type="entry name" value="FMN_HAD"/>
</dbReference>
<dbReference type="Gene3D" id="3.20.20.70">
    <property type="entry name" value="Aldolase class I"/>
    <property type="match status" value="1"/>
</dbReference>
<feature type="binding site" evidence="7">
    <location>
        <position position="129"/>
    </location>
    <ligand>
        <name>glyoxylate</name>
        <dbReference type="ChEBI" id="CHEBI:36655"/>
    </ligand>
</feature>
<evidence type="ECO:0000256" key="3">
    <source>
        <dbReference type="ARBA" id="ARBA00022643"/>
    </source>
</evidence>
<feature type="binding site" evidence="7">
    <location>
        <begin position="306"/>
        <end position="310"/>
    </location>
    <ligand>
        <name>FMN</name>
        <dbReference type="ChEBI" id="CHEBI:58210"/>
    </ligand>
</feature>
<evidence type="ECO:0000256" key="1">
    <source>
        <dbReference type="ARBA" id="ARBA00001917"/>
    </source>
</evidence>
<keyword evidence="10" id="KW-1185">Reference proteome</keyword>
<dbReference type="GO" id="GO:0010181">
    <property type="term" value="F:FMN binding"/>
    <property type="evidence" value="ECO:0007669"/>
    <property type="project" value="InterPro"/>
</dbReference>
<evidence type="ECO:0000313" key="9">
    <source>
        <dbReference type="EMBL" id="MDQ0315983.1"/>
    </source>
</evidence>
<comment type="similarity">
    <text evidence="5">Belongs to the FMN-dependent alpha-hydroxy acid dehydrogenase family.</text>
</comment>
<dbReference type="PROSITE" id="PS51349">
    <property type="entry name" value="FMN_HYDROXY_ACID_DH_2"/>
    <property type="match status" value="1"/>
</dbReference>
<dbReference type="InterPro" id="IPR013785">
    <property type="entry name" value="Aldolase_TIM"/>
</dbReference>
<dbReference type="GO" id="GO:0004459">
    <property type="term" value="F:L-lactate dehydrogenase (NAD+) activity"/>
    <property type="evidence" value="ECO:0007669"/>
    <property type="project" value="TreeGrafter"/>
</dbReference>